<evidence type="ECO:0000313" key="1">
    <source>
        <dbReference type="Proteomes" id="UP000515158"/>
    </source>
</evidence>
<dbReference type="OrthoDB" id="6782847at2759"/>
<reference evidence="2" key="1">
    <citation type="submission" date="2025-08" db="UniProtKB">
        <authorList>
            <consortium name="RefSeq"/>
        </authorList>
    </citation>
    <scope>IDENTIFICATION</scope>
    <source>
        <tissue evidence="2">Total insect</tissue>
    </source>
</reference>
<gene>
    <name evidence="2" type="primary">LOC117649460</name>
</gene>
<dbReference type="AlphaFoldDB" id="A0A6P8ZSF8"/>
<dbReference type="KEGG" id="tpal:117649460"/>
<dbReference type="GeneID" id="117649460"/>
<name>A0A6P8ZSF8_THRPL</name>
<protein>
    <submittedName>
        <fullName evidence="2">Uncharacterized protein LOC117649460</fullName>
    </submittedName>
</protein>
<keyword evidence="1" id="KW-1185">Reference proteome</keyword>
<proteinExistence type="predicted"/>
<dbReference type="InParanoid" id="A0A6P8ZSF8"/>
<accession>A0A6P8ZSF8</accession>
<organism evidence="2">
    <name type="scientific">Thrips palmi</name>
    <name type="common">Melon thrips</name>
    <dbReference type="NCBI Taxonomy" id="161013"/>
    <lineage>
        <taxon>Eukaryota</taxon>
        <taxon>Metazoa</taxon>
        <taxon>Ecdysozoa</taxon>
        <taxon>Arthropoda</taxon>
        <taxon>Hexapoda</taxon>
        <taxon>Insecta</taxon>
        <taxon>Pterygota</taxon>
        <taxon>Neoptera</taxon>
        <taxon>Paraneoptera</taxon>
        <taxon>Thysanoptera</taxon>
        <taxon>Terebrantia</taxon>
        <taxon>Thripoidea</taxon>
        <taxon>Thripidae</taxon>
        <taxon>Thrips</taxon>
    </lineage>
</organism>
<sequence>MEYRRLQQLVVVHPSSTALPSPSKTAFPPSQRRAATCGHSQVVHVRVWYYKRKFELQSTRTQATSITMAEGGGDHFEQNSDGISKKDESTQTATSMWSELAVETDIQIPLMLQNILALNGYDSKSLLASINDEVFNKIEAFMKASSDLLSEEEVQQYYGIFKSKPDKFQLLEGHKQLLRNISQKIVEQQKKKSCQKFSLQRKQNLPVLLTQCQPRSLALKRCNQKIQSKP</sequence>
<evidence type="ECO:0000313" key="2">
    <source>
        <dbReference type="RefSeq" id="XP_034248169.1"/>
    </source>
</evidence>
<dbReference type="RefSeq" id="XP_034248169.1">
    <property type="nucleotide sequence ID" value="XM_034392278.1"/>
</dbReference>
<dbReference type="Proteomes" id="UP000515158">
    <property type="component" value="Unplaced"/>
</dbReference>